<dbReference type="Proteomes" id="UP000076408">
    <property type="component" value="Unassembled WGS sequence"/>
</dbReference>
<keyword evidence="2" id="KW-0732">Signal</keyword>
<proteinExistence type="predicted"/>
<protein>
    <submittedName>
        <fullName evidence="4">Uncharacterized protein</fullName>
    </submittedName>
</protein>
<organism evidence="4 5">
    <name type="scientific">Anopheles stephensi</name>
    <name type="common">Indo-Pakistan malaria mosquito</name>
    <dbReference type="NCBI Taxonomy" id="30069"/>
    <lineage>
        <taxon>Eukaryota</taxon>
        <taxon>Metazoa</taxon>
        <taxon>Ecdysozoa</taxon>
        <taxon>Arthropoda</taxon>
        <taxon>Hexapoda</taxon>
        <taxon>Insecta</taxon>
        <taxon>Pterygota</taxon>
        <taxon>Neoptera</taxon>
        <taxon>Endopterygota</taxon>
        <taxon>Diptera</taxon>
        <taxon>Nematocera</taxon>
        <taxon>Culicoidea</taxon>
        <taxon>Culicidae</taxon>
        <taxon>Anophelinae</taxon>
        <taxon>Anopheles</taxon>
    </lineage>
</organism>
<keyword evidence="3" id="KW-0677">Repeat</keyword>
<dbReference type="Gene3D" id="3.80.10.10">
    <property type="entry name" value="Ribonuclease Inhibitor"/>
    <property type="match status" value="1"/>
</dbReference>
<dbReference type="VEuPathDB" id="VectorBase:ASTEI08213"/>
<dbReference type="STRING" id="30069.A0A182YIC7"/>
<accession>A0A182YIC7</accession>
<dbReference type="PANTHER" id="PTHR24373:SF275">
    <property type="entry name" value="TIR DOMAIN-CONTAINING PROTEIN"/>
    <property type="match status" value="1"/>
</dbReference>
<dbReference type="PANTHER" id="PTHR24373">
    <property type="entry name" value="SLIT RELATED LEUCINE-RICH REPEAT NEURONAL PROTEIN"/>
    <property type="match status" value="1"/>
</dbReference>
<reference evidence="4" key="2">
    <citation type="submission" date="2020-05" db="UniProtKB">
        <authorList>
            <consortium name="EnsemblMetazoa"/>
        </authorList>
    </citation>
    <scope>IDENTIFICATION</scope>
    <source>
        <strain evidence="4">Indian</strain>
    </source>
</reference>
<dbReference type="SUPFAM" id="SSF52058">
    <property type="entry name" value="L domain-like"/>
    <property type="match status" value="1"/>
</dbReference>
<evidence type="ECO:0000313" key="4">
    <source>
        <dbReference type="EnsemblMetazoa" id="ASTEI08213-PA"/>
    </source>
</evidence>
<dbReference type="AlphaFoldDB" id="A0A182YIC7"/>
<dbReference type="EnsemblMetazoa" id="ASTEI08213-RA">
    <property type="protein sequence ID" value="ASTEI08213-PA"/>
    <property type="gene ID" value="ASTEI08213"/>
</dbReference>
<reference evidence="5" key="1">
    <citation type="journal article" date="2014" name="Genome Biol.">
        <title>Genome analysis of a major urban malaria vector mosquito, Anopheles stephensi.</title>
        <authorList>
            <person name="Jiang X."/>
            <person name="Peery A."/>
            <person name="Hall A.B."/>
            <person name="Sharma A."/>
            <person name="Chen X.G."/>
            <person name="Waterhouse R.M."/>
            <person name="Komissarov A."/>
            <person name="Riehle M.M."/>
            <person name="Shouche Y."/>
            <person name="Sharakhova M.V."/>
            <person name="Lawson D."/>
            <person name="Pakpour N."/>
            <person name="Arensburger P."/>
            <person name="Davidson V.L."/>
            <person name="Eiglmeier K."/>
            <person name="Emrich S."/>
            <person name="George P."/>
            <person name="Kennedy R.C."/>
            <person name="Mane S.P."/>
            <person name="Maslen G."/>
            <person name="Oringanje C."/>
            <person name="Qi Y."/>
            <person name="Settlage R."/>
            <person name="Tojo M."/>
            <person name="Tubio J.M."/>
            <person name="Unger M.F."/>
            <person name="Wang B."/>
            <person name="Vernick K.D."/>
            <person name="Ribeiro J.M."/>
            <person name="James A.A."/>
            <person name="Michel K."/>
            <person name="Riehle M.A."/>
            <person name="Luckhart S."/>
            <person name="Sharakhov I.V."/>
            <person name="Tu Z."/>
        </authorList>
    </citation>
    <scope>NUCLEOTIDE SEQUENCE [LARGE SCALE GENOMIC DNA]</scope>
    <source>
        <strain evidence="5">Indian</strain>
    </source>
</reference>
<dbReference type="Pfam" id="PF13855">
    <property type="entry name" value="LRR_8"/>
    <property type="match status" value="1"/>
</dbReference>
<name>A0A182YIC7_ANOST</name>
<keyword evidence="1" id="KW-0433">Leucine-rich repeat</keyword>
<dbReference type="VEuPathDB" id="VectorBase:ASTEI20_037625"/>
<dbReference type="InterPro" id="IPR050328">
    <property type="entry name" value="Dev_Immune_Receptor"/>
</dbReference>
<dbReference type="VEuPathDB" id="VectorBase:ASTE005284"/>
<dbReference type="OMA" id="NIAYYNM"/>
<sequence length="341" mass="38962">MEVAIMVVVLLAASCEASSAHRCLAGSEPFVCILPRFDYEAGEAIPLFELPPDAKSVRFVEPFYNVHDSQNIIHTYDRVLHRQLNSPQAVELTGSYTLVVEIPENLEYGDFSDNYLDRLHVPVNQSYALRYLDVNSNYRLKIQNISRLVNLETLHLSTCNIDALPANMFENLNRLAHLTLAANSIHTVDLDWFPMSLRLLRLDHNLMSEFHFSGTTRLPLLEDLNIEYNDLTELNIRALVETAPKLRLFSIGRNPLKLAVLRGIVDELNQRNIAYYNMEETRDRDCTDGERYFRGACVPASVFSLSWVEWAQIVLFVCLLVTLVVGIAFGTVYLRKRFYAS</sequence>
<dbReference type="InterPro" id="IPR003591">
    <property type="entry name" value="Leu-rich_rpt_typical-subtyp"/>
</dbReference>
<dbReference type="InterPro" id="IPR001611">
    <property type="entry name" value="Leu-rich_rpt"/>
</dbReference>
<evidence type="ECO:0000313" key="5">
    <source>
        <dbReference type="Proteomes" id="UP000076408"/>
    </source>
</evidence>
<dbReference type="SMART" id="SM00369">
    <property type="entry name" value="LRR_TYP"/>
    <property type="match status" value="3"/>
</dbReference>
<evidence type="ECO:0000256" key="1">
    <source>
        <dbReference type="ARBA" id="ARBA00022614"/>
    </source>
</evidence>
<evidence type="ECO:0000256" key="2">
    <source>
        <dbReference type="ARBA" id="ARBA00022729"/>
    </source>
</evidence>
<dbReference type="InterPro" id="IPR032675">
    <property type="entry name" value="LRR_dom_sf"/>
</dbReference>
<keyword evidence="5" id="KW-1185">Reference proteome</keyword>
<evidence type="ECO:0000256" key="3">
    <source>
        <dbReference type="ARBA" id="ARBA00022737"/>
    </source>
</evidence>